<evidence type="ECO:0000256" key="1">
    <source>
        <dbReference type="SAM" id="MobiDB-lite"/>
    </source>
</evidence>
<keyword evidence="2" id="KW-1133">Transmembrane helix</keyword>
<sequence>SSVTVISTEVKPITVKIATHLESLNTTPVMQVDDVLETIVHPLPLFNQESDLHPKIWRKVHRHTTAISTLTSVSCIISAMCLHCVYKMIKARRQTPSMPNIAFDMSPVSPAEVHRPREPDSTPSQMGEFSTAVEIKPLLLDPRSLPACSES</sequence>
<feature type="transmembrane region" description="Helical" evidence="2">
    <location>
        <begin position="66"/>
        <end position="86"/>
    </location>
</feature>
<proteinExistence type="predicted"/>
<feature type="non-terminal residue" evidence="3">
    <location>
        <position position="1"/>
    </location>
</feature>
<comment type="caution">
    <text evidence="3">The sequence shown here is derived from an EMBL/GenBank/DDBJ whole genome shotgun (WGS) entry which is preliminary data.</text>
</comment>
<keyword evidence="2" id="KW-0472">Membrane</keyword>
<name>A0AAW1TZN2_9CUCU</name>
<protein>
    <submittedName>
        <fullName evidence="3">Uncharacterized protein</fullName>
    </submittedName>
</protein>
<keyword evidence="2" id="KW-0812">Transmembrane</keyword>
<gene>
    <name evidence="3" type="ORF">WA026_011225</name>
</gene>
<dbReference type="Proteomes" id="UP001431783">
    <property type="component" value="Unassembled WGS sequence"/>
</dbReference>
<evidence type="ECO:0000313" key="3">
    <source>
        <dbReference type="EMBL" id="KAK9876109.1"/>
    </source>
</evidence>
<dbReference type="AlphaFoldDB" id="A0AAW1TZN2"/>
<evidence type="ECO:0000313" key="4">
    <source>
        <dbReference type="Proteomes" id="UP001431783"/>
    </source>
</evidence>
<evidence type="ECO:0000256" key="2">
    <source>
        <dbReference type="SAM" id="Phobius"/>
    </source>
</evidence>
<reference evidence="3 4" key="1">
    <citation type="submission" date="2023-03" db="EMBL/GenBank/DDBJ databases">
        <title>Genome insight into feeding habits of ladybird beetles.</title>
        <authorList>
            <person name="Li H.-S."/>
            <person name="Huang Y.-H."/>
            <person name="Pang H."/>
        </authorList>
    </citation>
    <scope>NUCLEOTIDE SEQUENCE [LARGE SCALE GENOMIC DNA]</scope>
    <source>
        <strain evidence="3">SYSU_2023b</strain>
        <tissue evidence="3">Whole body</tissue>
    </source>
</reference>
<accession>A0AAW1TZN2</accession>
<dbReference type="EMBL" id="JARQZJ010000035">
    <property type="protein sequence ID" value="KAK9876109.1"/>
    <property type="molecule type" value="Genomic_DNA"/>
</dbReference>
<feature type="region of interest" description="Disordered" evidence="1">
    <location>
        <begin position="100"/>
        <end position="130"/>
    </location>
</feature>
<organism evidence="3 4">
    <name type="scientific">Henosepilachna vigintioctopunctata</name>
    <dbReference type="NCBI Taxonomy" id="420089"/>
    <lineage>
        <taxon>Eukaryota</taxon>
        <taxon>Metazoa</taxon>
        <taxon>Ecdysozoa</taxon>
        <taxon>Arthropoda</taxon>
        <taxon>Hexapoda</taxon>
        <taxon>Insecta</taxon>
        <taxon>Pterygota</taxon>
        <taxon>Neoptera</taxon>
        <taxon>Endopterygota</taxon>
        <taxon>Coleoptera</taxon>
        <taxon>Polyphaga</taxon>
        <taxon>Cucujiformia</taxon>
        <taxon>Coccinelloidea</taxon>
        <taxon>Coccinellidae</taxon>
        <taxon>Epilachninae</taxon>
        <taxon>Epilachnini</taxon>
        <taxon>Henosepilachna</taxon>
    </lineage>
</organism>
<keyword evidence="4" id="KW-1185">Reference proteome</keyword>